<dbReference type="GO" id="GO:0009446">
    <property type="term" value="P:putrescine biosynthetic process"/>
    <property type="evidence" value="ECO:0007669"/>
    <property type="project" value="InterPro"/>
</dbReference>
<dbReference type="EMBL" id="BAER01000038">
    <property type="protein sequence ID" value="GAC32403.1"/>
    <property type="molecule type" value="Genomic_DNA"/>
</dbReference>
<keyword evidence="3" id="KW-1185">Reference proteome</keyword>
<dbReference type="STRING" id="1129793.GPLA_1489"/>
<name>K6ZUB9_9ALTE</name>
<proteinExistence type="predicted"/>
<dbReference type="Gene3D" id="3.75.10.10">
    <property type="entry name" value="L-arginine/glycine Amidinotransferase, Chain A"/>
    <property type="match status" value="1"/>
</dbReference>
<comment type="caution">
    <text evidence="2">The sequence shown here is derived from an EMBL/GenBank/DDBJ whole genome shotgun (WGS) entry which is preliminary data.</text>
</comment>
<protein>
    <recommendedName>
        <fullName evidence="4">Agmatine deiminase</fullName>
    </recommendedName>
</protein>
<evidence type="ECO:0000313" key="2">
    <source>
        <dbReference type="EMBL" id="GAC32403.1"/>
    </source>
</evidence>
<evidence type="ECO:0000313" key="3">
    <source>
        <dbReference type="Proteomes" id="UP000006322"/>
    </source>
</evidence>
<dbReference type="OrthoDB" id="9808013at2"/>
<reference evidence="3" key="1">
    <citation type="journal article" date="2014" name="Environ. Microbiol.">
        <title>Comparative genomics of the marine bacterial genus Glaciecola reveals the high degree of genomic diversity and genomic characteristic for cold adaptation.</title>
        <authorList>
            <person name="Qin Q.L."/>
            <person name="Xie B.B."/>
            <person name="Yu Y."/>
            <person name="Shu Y.L."/>
            <person name="Rong J.C."/>
            <person name="Zhang Y.J."/>
            <person name="Zhao D.L."/>
            <person name="Chen X.L."/>
            <person name="Zhang X.Y."/>
            <person name="Chen B."/>
            <person name="Zhou B.C."/>
            <person name="Zhang Y.Z."/>
        </authorList>
    </citation>
    <scope>NUCLEOTIDE SEQUENCE [LARGE SCALE GENOMIC DNA]</scope>
    <source>
        <strain evidence="3">LMG 21857</strain>
    </source>
</reference>
<dbReference type="RefSeq" id="WP_007104201.1">
    <property type="nucleotide sequence ID" value="NZ_BAER01000038.1"/>
</dbReference>
<organism evidence="2 3">
    <name type="scientific">Paraglaciecola polaris LMG 21857</name>
    <dbReference type="NCBI Taxonomy" id="1129793"/>
    <lineage>
        <taxon>Bacteria</taxon>
        <taxon>Pseudomonadati</taxon>
        <taxon>Pseudomonadota</taxon>
        <taxon>Gammaproteobacteria</taxon>
        <taxon>Alteromonadales</taxon>
        <taxon>Alteromonadaceae</taxon>
        <taxon>Paraglaciecola</taxon>
    </lineage>
</organism>
<sequence>MRLLPEWAPQEAIILAWPDQKTDWQPWLQDVRQVYLTIIATLNRANTGVILLIREQEISAFNLLSQDFTQPINRVLLVRADYNDTWVRDYGFLTCHSSGGMQPVEFNFNGWGNKFDANKDNQINQQVLSDLCRLPLQSFDIVAEGGAVEINDAGVLLSTEFCLSNPERNGDMTMSQYRGVFKVALGAKSVNIFQQGHLEGDDTDGHIDTLVRFTPDDGLVVQSAFNAPQDSHYQGLAALVAECKVALPEHQIFELPLPHVVNAQGERLPASYANYLINNKQILCPIYQQPEDDLAMDVMAKAYPGHTIVPINCLPLVQQFGSLHCISMQVPVSTLTFEISKKLATGVSEL</sequence>
<dbReference type="AlphaFoldDB" id="K6ZUB9"/>
<dbReference type="SUPFAM" id="SSF55909">
    <property type="entry name" value="Pentein"/>
    <property type="match status" value="1"/>
</dbReference>
<evidence type="ECO:0000256" key="1">
    <source>
        <dbReference type="ARBA" id="ARBA00022801"/>
    </source>
</evidence>
<dbReference type="PANTHER" id="PTHR31377">
    <property type="entry name" value="AGMATINE DEIMINASE-RELATED"/>
    <property type="match status" value="1"/>
</dbReference>
<dbReference type="Pfam" id="PF04371">
    <property type="entry name" value="PAD_porph"/>
    <property type="match status" value="1"/>
</dbReference>
<accession>K6ZUB9</accession>
<dbReference type="Proteomes" id="UP000006322">
    <property type="component" value="Unassembled WGS sequence"/>
</dbReference>
<gene>
    <name evidence="2" type="ORF">GPLA_1489</name>
</gene>
<dbReference type="GO" id="GO:0047632">
    <property type="term" value="F:agmatine deiminase activity"/>
    <property type="evidence" value="ECO:0007669"/>
    <property type="project" value="TreeGrafter"/>
</dbReference>
<dbReference type="InterPro" id="IPR007466">
    <property type="entry name" value="Peptidyl-Arg-deiminase_porph"/>
</dbReference>
<dbReference type="PANTHER" id="PTHR31377:SF0">
    <property type="entry name" value="AGMATINE DEIMINASE-RELATED"/>
    <property type="match status" value="1"/>
</dbReference>
<dbReference type="GO" id="GO:0004668">
    <property type="term" value="F:protein-arginine deiminase activity"/>
    <property type="evidence" value="ECO:0007669"/>
    <property type="project" value="InterPro"/>
</dbReference>
<keyword evidence="1" id="KW-0378">Hydrolase</keyword>
<evidence type="ECO:0008006" key="4">
    <source>
        <dbReference type="Google" id="ProtNLM"/>
    </source>
</evidence>